<dbReference type="EMBL" id="DF143116">
    <property type="protein sequence ID" value="GAA51124.1"/>
    <property type="molecule type" value="Genomic_DNA"/>
</dbReference>
<dbReference type="Proteomes" id="UP000008909">
    <property type="component" value="Unassembled WGS sequence"/>
</dbReference>
<accession>G7YDU0</accession>
<sequence>MSVQEVPGYYYDKEKKRYFKILKQELPDFTSRSSVNTKMASEINARKLDLISGRIRSRKHFNLLRSLNARERNVCWSASDLCTNCYQRHNSGQKVPSLPTGLRNVRCTYSMIDFLIWWTRSNLTSPASRVCLPIYSSWGVLRRAVNGEFRAKEVTKLSLNFLASNMAWLVPGRKIALIGSSYWSQKAILHILCVEDTAFPTEAESIQLTFATSNSIQFATPYLSSGASEYGSVPLYIYSRSGILRYKMGGGYSQLHLPIPRDCSIGKPSPLVITACAHTTPARKESIDASNGLFYVAATHQGALWLDLVEASRTQRRLSKYLIRFNLRQRHTDKSTDITFLQSLVTAGGDRFGLLVGRRSGLLQLWDDRWPAGPVFDYYGSATPESNRTLCDIASHQPLVPTVSPVDCNMVVSPLLASGYIGIWNLRTGEPISILEIPSMYVRQASTPPPLLFFRPNWSDPGGFFSNGPTLMAFDQVRILGSSPSVQDDYRRYLNALCIRDVNLANDPDHRLCANGREIMQRFQISGSELPPFW</sequence>
<evidence type="ECO:0000256" key="1">
    <source>
        <dbReference type="ARBA" id="ARBA00022574"/>
    </source>
</evidence>
<keyword evidence="1" id="KW-0853">WD repeat</keyword>
<proteinExistence type="predicted"/>
<keyword evidence="4" id="KW-1185">Reference proteome</keyword>
<name>G7YDU0_CLOSI</name>
<protein>
    <submittedName>
        <fullName evidence="3">Uncharacterized protein</fullName>
    </submittedName>
</protein>
<dbReference type="AlphaFoldDB" id="G7YDU0"/>
<dbReference type="InterPro" id="IPR052254">
    <property type="entry name" value="CUL4-DDB1_E3_ligase_receptor"/>
</dbReference>
<dbReference type="PANTHER" id="PTHR44472:SF1">
    <property type="entry name" value="DDB1 AND CUL4 ASSOCIATED FACTOR 4"/>
    <property type="match status" value="1"/>
</dbReference>
<dbReference type="InterPro" id="IPR036322">
    <property type="entry name" value="WD40_repeat_dom_sf"/>
</dbReference>
<evidence type="ECO:0000313" key="3">
    <source>
        <dbReference type="EMBL" id="GAA51124.1"/>
    </source>
</evidence>
<evidence type="ECO:0000313" key="4">
    <source>
        <dbReference type="Proteomes" id="UP000008909"/>
    </source>
</evidence>
<organism evidence="3 4">
    <name type="scientific">Clonorchis sinensis</name>
    <name type="common">Chinese liver fluke</name>
    <dbReference type="NCBI Taxonomy" id="79923"/>
    <lineage>
        <taxon>Eukaryota</taxon>
        <taxon>Metazoa</taxon>
        <taxon>Spiralia</taxon>
        <taxon>Lophotrochozoa</taxon>
        <taxon>Platyhelminthes</taxon>
        <taxon>Trematoda</taxon>
        <taxon>Digenea</taxon>
        <taxon>Opisthorchiida</taxon>
        <taxon>Opisthorchiata</taxon>
        <taxon>Opisthorchiidae</taxon>
        <taxon>Clonorchis</taxon>
    </lineage>
</organism>
<reference key="2">
    <citation type="submission" date="2011-10" db="EMBL/GenBank/DDBJ databases">
        <title>The genome and transcriptome sequence of Clonorchis sinensis provide insights into the carcinogenic liver fluke.</title>
        <authorList>
            <person name="Wang X."/>
            <person name="Huang Y."/>
            <person name="Chen W."/>
            <person name="Liu H."/>
            <person name="Guo L."/>
            <person name="Chen Y."/>
            <person name="Luo F."/>
            <person name="Zhou W."/>
            <person name="Sun J."/>
            <person name="Mao Q."/>
            <person name="Liang P."/>
            <person name="Zhou C."/>
            <person name="Tian Y."/>
            <person name="Men J."/>
            <person name="Lv X."/>
            <person name="Huang L."/>
            <person name="Zhou J."/>
            <person name="Hu Y."/>
            <person name="Li R."/>
            <person name="Zhang F."/>
            <person name="Lei H."/>
            <person name="Li X."/>
            <person name="Hu X."/>
            <person name="Liang C."/>
            <person name="Xu J."/>
            <person name="Wu Z."/>
            <person name="Yu X."/>
        </authorList>
    </citation>
    <scope>NUCLEOTIDE SEQUENCE</scope>
    <source>
        <strain>Henan</strain>
    </source>
</reference>
<gene>
    <name evidence="3" type="ORF">CLF_105617</name>
</gene>
<reference evidence="3" key="1">
    <citation type="journal article" date="2011" name="Genome Biol.">
        <title>The draft genome of the carcinogenic human liver fluke Clonorchis sinensis.</title>
        <authorList>
            <person name="Wang X."/>
            <person name="Chen W."/>
            <person name="Huang Y."/>
            <person name="Sun J."/>
            <person name="Men J."/>
            <person name="Liu H."/>
            <person name="Luo F."/>
            <person name="Guo L."/>
            <person name="Lv X."/>
            <person name="Deng C."/>
            <person name="Zhou C."/>
            <person name="Fan Y."/>
            <person name="Li X."/>
            <person name="Huang L."/>
            <person name="Hu Y."/>
            <person name="Liang C."/>
            <person name="Hu X."/>
            <person name="Xu J."/>
            <person name="Yu X."/>
        </authorList>
    </citation>
    <scope>NUCLEOTIDE SEQUENCE [LARGE SCALE GENOMIC DNA]</scope>
    <source>
        <strain evidence="3">Henan</strain>
    </source>
</reference>
<keyword evidence="2" id="KW-0677">Repeat</keyword>
<dbReference type="SUPFAM" id="SSF50978">
    <property type="entry name" value="WD40 repeat-like"/>
    <property type="match status" value="1"/>
</dbReference>
<dbReference type="PANTHER" id="PTHR44472">
    <property type="entry name" value="DDB1- AND CUL4-ASSOCIATED FACTOR 4-RELATED"/>
    <property type="match status" value="1"/>
</dbReference>
<evidence type="ECO:0000256" key="2">
    <source>
        <dbReference type="ARBA" id="ARBA00022737"/>
    </source>
</evidence>